<dbReference type="PROSITE" id="PS51257">
    <property type="entry name" value="PROKAR_LIPOPROTEIN"/>
    <property type="match status" value="1"/>
</dbReference>
<dbReference type="InterPro" id="IPR011990">
    <property type="entry name" value="TPR-like_helical_dom_sf"/>
</dbReference>
<reference evidence="3" key="1">
    <citation type="submission" date="2018-05" db="EMBL/GenBank/DDBJ databases">
        <title>Pseudarcicella sp. HME7025 Genome sequencing and assembly.</title>
        <authorList>
            <person name="Kim H."/>
            <person name="Kang H."/>
            <person name="Joh K."/>
        </authorList>
    </citation>
    <scope>NUCLEOTIDE SEQUENCE [LARGE SCALE GENOMIC DNA]</scope>
    <source>
        <strain evidence="3">HME7025</strain>
    </source>
</reference>
<dbReference type="InterPro" id="IPR019734">
    <property type="entry name" value="TPR_rpt"/>
</dbReference>
<evidence type="ECO:0000256" key="1">
    <source>
        <dbReference type="SAM" id="SignalP"/>
    </source>
</evidence>
<dbReference type="RefSeq" id="WP_109322154.1">
    <property type="nucleotide sequence ID" value="NZ_CP029346.1"/>
</dbReference>
<gene>
    <name evidence="2" type="ORF">HME7025_00528</name>
</gene>
<evidence type="ECO:0008006" key="4">
    <source>
        <dbReference type="Google" id="ProtNLM"/>
    </source>
</evidence>
<evidence type="ECO:0000313" key="2">
    <source>
        <dbReference type="EMBL" id="AWL08400.1"/>
    </source>
</evidence>
<organism evidence="2 3">
    <name type="scientific">Aquirufa nivalisilvae</name>
    <dbReference type="NCBI Taxonomy" id="2516557"/>
    <lineage>
        <taxon>Bacteria</taxon>
        <taxon>Pseudomonadati</taxon>
        <taxon>Bacteroidota</taxon>
        <taxon>Cytophagia</taxon>
        <taxon>Cytophagales</taxon>
        <taxon>Flectobacillaceae</taxon>
        <taxon>Aquirufa</taxon>
    </lineage>
</organism>
<dbReference type="Proteomes" id="UP000245468">
    <property type="component" value="Chromosome"/>
</dbReference>
<dbReference type="Gene3D" id="1.25.40.10">
    <property type="entry name" value="Tetratricopeptide repeat domain"/>
    <property type="match status" value="3"/>
</dbReference>
<sequence length="704" mass="80772">MIRRYWLLGLLALVSACSQQSTKPAAVAFHNLNAKYNAIWQADRLKKSLQKKFWEEHKEDYKSMLPIIPAIDSTFGQQHATDIDLVIKKASLVIDRHQNSHFVDDAYTLIGWGRYIKKDYKNALETFKFVNSIDNDPRSQSTSLIHLYQIYIHQHDFTSAEKVGEFIQSLDLSQTQKNNYLLSRAYYHQSKKELIPTIALLEEIIPSLSSGEEKARLYFILGQLFESQGKNQLALESYAKVKKSKASYELQFHATLAVHQLNNAPEELEKMIREPKNEDHVPALYAALGEIYFKNKEFDKAKEYWTKGGKSGSDRGELYLQLGNLFAKQLKRFDDAAKYYDSAATYMSPNHAAYASTQKLKTTWSTYLQLSKAVSQEDSLLKLSNMSLAELTDMYQKTQKKQQRKADSILTKNIPVQNTVIFTRRPASPEQQSFYFNNDQARIQGQQEFSNKWGLRTLEDFWNRKNKNNNLTNRIVDLTQNSSNASSENIKASNDIPVLSDSLQIWLNTIPKSPAQLSQVKKREEDALFELGKFVRLELGEKEQASILLKKLLTNYPGTSHEAEALYLLYLSSDKDSPAQKNYRSQLFDRFPTAYFKQLILKIENGSLTETNELAAQKAYELAYGQFKANNYSEASRQCQQILQQFPGSNLEDKVVFLKALCYGGLKEFTSYQDNLKNFILAFPKSPLTTEAEALLKAYTKNKN</sequence>
<keyword evidence="1" id="KW-0732">Signal</keyword>
<dbReference type="OrthoDB" id="1522549at2"/>
<dbReference type="EMBL" id="CP029346">
    <property type="protein sequence ID" value="AWL08400.1"/>
    <property type="molecule type" value="Genomic_DNA"/>
</dbReference>
<dbReference type="Pfam" id="PF13174">
    <property type="entry name" value="TPR_6"/>
    <property type="match status" value="1"/>
</dbReference>
<dbReference type="KEGG" id="psez:HME7025_00528"/>
<feature type="chain" id="PRO_5015745058" description="Tetratricopeptide repeat protein" evidence="1">
    <location>
        <begin position="21"/>
        <end position="704"/>
    </location>
</feature>
<proteinExistence type="predicted"/>
<accession>A0A2S2DTQ1</accession>
<keyword evidence="3" id="KW-1185">Reference proteome</keyword>
<dbReference type="SUPFAM" id="SSF81901">
    <property type="entry name" value="HCP-like"/>
    <property type="match status" value="1"/>
</dbReference>
<evidence type="ECO:0000313" key="3">
    <source>
        <dbReference type="Proteomes" id="UP000245468"/>
    </source>
</evidence>
<feature type="signal peptide" evidence="1">
    <location>
        <begin position="1"/>
        <end position="20"/>
    </location>
</feature>
<dbReference type="SMART" id="SM00028">
    <property type="entry name" value="TPR"/>
    <property type="match status" value="5"/>
</dbReference>
<protein>
    <recommendedName>
        <fullName evidence="4">Tetratricopeptide repeat protein</fullName>
    </recommendedName>
</protein>
<dbReference type="Pfam" id="PF13181">
    <property type="entry name" value="TPR_8"/>
    <property type="match status" value="2"/>
</dbReference>
<name>A0A2S2DTQ1_9BACT</name>
<dbReference type="AlphaFoldDB" id="A0A2S2DTQ1"/>